<dbReference type="EMBL" id="JACHNG010000002">
    <property type="protein sequence ID" value="MBB4788532.1"/>
    <property type="molecule type" value="Genomic_DNA"/>
</dbReference>
<organism evidence="1 2">
    <name type="scientific">Streptomyces rapamycinicus</name>
    <dbReference type="NCBI Taxonomy" id="1226757"/>
    <lineage>
        <taxon>Bacteria</taxon>
        <taxon>Bacillati</taxon>
        <taxon>Actinomycetota</taxon>
        <taxon>Actinomycetes</taxon>
        <taxon>Kitasatosporales</taxon>
        <taxon>Streptomycetaceae</taxon>
        <taxon>Streptomyces</taxon>
        <taxon>Streptomyces violaceusniger group</taxon>
    </lineage>
</organism>
<comment type="caution">
    <text evidence="1">The sequence shown here is derived from an EMBL/GenBank/DDBJ whole genome shotgun (WGS) entry which is preliminary data.</text>
</comment>
<accession>A0ABR6M1T5</accession>
<gene>
    <name evidence="1" type="ORF">BJY27_009579</name>
</gene>
<evidence type="ECO:0000313" key="2">
    <source>
        <dbReference type="Proteomes" id="UP000530530"/>
    </source>
</evidence>
<proteinExistence type="predicted"/>
<protein>
    <submittedName>
        <fullName evidence="1">Uncharacterized protein</fullName>
    </submittedName>
</protein>
<reference evidence="1 2" key="1">
    <citation type="submission" date="2020-08" db="EMBL/GenBank/DDBJ databases">
        <title>Sequencing the genomes of 1000 actinobacteria strains.</title>
        <authorList>
            <person name="Klenk H.-P."/>
        </authorList>
    </citation>
    <scope>NUCLEOTIDE SEQUENCE [LARGE SCALE GENOMIC DNA]</scope>
    <source>
        <strain evidence="1 2">DSM 41530</strain>
    </source>
</reference>
<sequence length="43" mass="4679">MLNQRQPRRKRAALLKRAGQQLTTLDSPHSRAASALIAAEGPV</sequence>
<name>A0ABR6M1T5_9ACTN</name>
<evidence type="ECO:0000313" key="1">
    <source>
        <dbReference type="EMBL" id="MBB4788532.1"/>
    </source>
</evidence>
<dbReference type="RefSeq" id="WP_020873785.1">
    <property type="nucleotide sequence ID" value="NZ_CP157807.1"/>
</dbReference>
<dbReference type="Proteomes" id="UP000530530">
    <property type="component" value="Unassembled WGS sequence"/>
</dbReference>
<keyword evidence="2" id="KW-1185">Reference proteome</keyword>